<organism evidence="1 2">
    <name type="scientific">Ficus carica</name>
    <name type="common">Common fig</name>
    <dbReference type="NCBI Taxonomy" id="3494"/>
    <lineage>
        <taxon>Eukaryota</taxon>
        <taxon>Viridiplantae</taxon>
        <taxon>Streptophyta</taxon>
        <taxon>Embryophyta</taxon>
        <taxon>Tracheophyta</taxon>
        <taxon>Spermatophyta</taxon>
        <taxon>Magnoliopsida</taxon>
        <taxon>eudicotyledons</taxon>
        <taxon>Gunneridae</taxon>
        <taxon>Pentapetalae</taxon>
        <taxon>rosids</taxon>
        <taxon>fabids</taxon>
        <taxon>Rosales</taxon>
        <taxon>Moraceae</taxon>
        <taxon>Ficeae</taxon>
        <taxon>Ficus</taxon>
    </lineage>
</organism>
<evidence type="ECO:0000313" key="1">
    <source>
        <dbReference type="EMBL" id="GMN40552.1"/>
    </source>
</evidence>
<evidence type="ECO:0000313" key="2">
    <source>
        <dbReference type="Proteomes" id="UP001187192"/>
    </source>
</evidence>
<sequence>MDASQSKERMEVWKYLIRTSWIGVQYWRKRRYFVLEAHHLRSFKAEQRRGEQILLVDEISSSRNAAMEVVALVSGGKDSCYAMIQVCSIRS</sequence>
<accession>A0AA87ZVM3</accession>
<keyword evidence="2" id="KW-1185">Reference proteome</keyword>
<dbReference type="Gene3D" id="3.40.50.620">
    <property type="entry name" value="HUPs"/>
    <property type="match status" value="1"/>
</dbReference>
<gene>
    <name evidence="1" type="ORF">TIFTF001_009780</name>
</gene>
<dbReference type="InterPro" id="IPR014729">
    <property type="entry name" value="Rossmann-like_a/b/a_fold"/>
</dbReference>
<proteinExistence type="predicted"/>
<dbReference type="AlphaFoldDB" id="A0AA87ZVM3"/>
<reference evidence="1" key="1">
    <citation type="submission" date="2023-07" db="EMBL/GenBank/DDBJ databases">
        <title>draft genome sequence of fig (Ficus carica).</title>
        <authorList>
            <person name="Takahashi T."/>
            <person name="Nishimura K."/>
        </authorList>
    </citation>
    <scope>NUCLEOTIDE SEQUENCE</scope>
</reference>
<name>A0AA87ZVM3_FICCA</name>
<dbReference type="EMBL" id="BTGU01000011">
    <property type="protein sequence ID" value="GMN40552.1"/>
    <property type="molecule type" value="Genomic_DNA"/>
</dbReference>
<comment type="caution">
    <text evidence="1">The sequence shown here is derived from an EMBL/GenBank/DDBJ whole genome shotgun (WGS) entry which is preliminary data.</text>
</comment>
<protein>
    <submittedName>
        <fullName evidence="1">Uncharacterized protein</fullName>
    </submittedName>
</protein>
<dbReference type="Proteomes" id="UP001187192">
    <property type="component" value="Unassembled WGS sequence"/>
</dbReference>